<protein>
    <submittedName>
        <fullName evidence="2">Titin</fullName>
    </submittedName>
</protein>
<dbReference type="Proteomes" id="UP000054815">
    <property type="component" value="Unassembled WGS sequence"/>
</dbReference>
<dbReference type="CDD" id="cd00096">
    <property type="entry name" value="Ig"/>
    <property type="match status" value="1"/>
</dbReference>
<organism evidence="2 3">
    <name type="scientific">Trichinella pseudospiralis</name>
    <name type="common">Parasitic roundworm</name>
    <dbReference type="NCBI Taxonomy" id="6337"/>
    <lineage>
        <taxon>Eukaryota</taxon>
        <taxon>Metazoa</taxon>
        <taxon>Ecdysozoa</taxon>
        <taxon>Nematoda</taxon>
        <taxon>Enoplea</taxon>
        <taxon>Dorylaimia</taxon>
        <taxon>Trichinellida</taxon>
        <taxon>Trichinellidae</taxon>
        <taxon>Trichinella</taxon>
    </lineage>
</organism>
<dbReference type="SUPFAM" id="SSF48726">
    <property type="entry name" value="Immunoglobulin"/>
    <property type="match status" value="2"/>
</dbReference>
<reference evidence="2 3" key="1">
    <citation type="submission" date="2015-01" db="EMBL/GenBank/DDBJ databases">
        <title>Evolution of Trichinella species and genotypes.</title>
        <authorList>
            <person name="Korhonen P.K."/>
            <person name="Edoardo P."/>
            <person name="Giuseppe L.R."/>
            <person name="Gasser R.B."/>
        </authorList>
    </citation>
    <scope>NUCLEOTIDE SEQUENCE [LARGE SCALE GENOMIC DNA]</scope>
    <source>
        <strain evidence="2">ISS141</strain>
    </source>
</reference>
<dbReference type="PANTHER" id="PTHR47633">
    <property type="entry name" value="IMMUNOGLOBULIN"/>
    <property type="match status" value="1"/>
</dbReference>
<dbReference type="STRING" id="6337.A0A0V0YBN1"/>
<sequence>MGQPRPTYHWYKDDEELIPGQCPYDIVNMPNCTRLRINNVRLDDSGCFQCNAVNMYGTAIHKAPVKVQMKSSSQQITAFPRDSASDQALIAAATPELATIRHRQRAAGLSNAAWFAEAVSDEPPKIIGLSADHLSLLEGQLAHVEVRFQPENDQNLKVVWFKDDLPLEQSKLSFH</sequence>
<dbReference type="InterPro" id="IPR007110">
    <property type="entry name" value="Ig-like_dom"/>
</dbReference>
<dbReference type="Gene3D" id="2.60.40.10">
    <property type="entry name" value="Immunoglobulins"/>
    <property type="match status" value="1"/>
</dbReference>
<dbReference type="AlphaFoldDB" id="A0A0V0YBN1"/>
<evidence type="ECO:0000259" key="1">
    <source>
        <dbReference type="PROSITE" id="PS50835"/>
    </source>
</evidence>
<evidence type="ECO:0000313" key="3">
    <source>
        <dbReference type="Proteomes" id="UP000054815"/>
    </source>
</evidence>
<comment type="caution">
    <text evidence="2">The sequence shown here is derived from an EMBL/GenBank/DDBJ whole genome shotgun (WGS) entry which is preliminary data.</text>
</comment>
<dbReference type="InterPro" id="IPR013783">
    <property type="entry name" value="Ig-like_fold"/>
</dbReference>
<dbReference type="InterPro" id="IPR036179">
    <property type="entry name" value="Ig-like_dom_sf"/>
</dbReference>
<gene>
    <name evidence="2" type="primary">sls</name>
    <name evidence="2" type="ORF">T4E_38</name>
</gene>
<accession>A0A0V0YBN1</accession>
<evidence type="ECO:0000313" key="2">
    <source>
        <dbReference type="EMBL" id="KRX97626.1"/>
    </source>
</evidence>
<feature type="domain" description="Ig-like" evidence="1">
    <location>
        <begin position="1"/>
        <end position="68"/>
    </location>
</feature>
<name>A0A0V0YBN1_TRIPS</name>
<dbReference type="PANTHER" id="PTHR47633:SF15">
    <property type="entry name" value="IG-LIKE DOMAIN-CONTAINING PROTEIN"/>
    <property type="match status" value="1"/>
</dbReference>
<dbReference type="EMBL" id="JYDU01000029">
    <property type="protein sequence ID" value="KRX97626.1"/>
    <property type="molecule type" value="Genomic_DNA"/>
</dbReference>
<dbReference type="InterPro" id="IPR013098">
    <property type="entry name" value="Ig_I-set"/>
</dbReference>
<dbReference type="PROSITE" id="PS50835">
    <property type="entry name" value="IG_LIKE"/>
    <property type="match status" value="1"/>
</dbReference>
<dbReference type="Pfam" id="PF07679">
    <property type="entry name" value="I-set"/>
    <property type="match status" value="1"/>
</dbReference>
<proteinExistence type="predicted"/>